<dbReference type="PIRSF" id="PIRSF038991">
    <property type="entry name" value="Protein_AbrB"/>
    <property type="match status" value="1"/>
</dbReference>
<dbReference type="Pfam" id="PF05145">
    <property type="entry name" value="AbrB"/>
    <property type="match status" value="1"/>
</dbReference>
<dbReference type="PANTHER" id="PTHR38457">
    <property type="entry name" value="REGULATOR ABRB-RELATED"/>
    <property type="match status" value="1"/>
</dbReference>
<keyword evidence="1" id="KW-0812">Transmembrane</keyword>
<keyword evidence="3" id="KW-1185">Reference proteome</keyword>
<feature type="transmembrane region" description="Helical" evidence="1">
    <location>
        <begin position="179"/>
        <end position="202"/>
    </location>
</feature>
<name>A0ABT8EII0_9BURK</name>
<dbReference type="RefSeq" id="WP_266125141.1">
    <property type="nucleotide sequence ID" value="NZ_JAJHNU010000001.1"/>
</dbReference>
<evidence type="ECO:0000313" key="2">
    <source>
        <dbReference type="EMBL" id="MDN4120935.1"/>
    </source>
</evidence>
<gene>
    <name evidence="2" type="ORF">LMS43_06520</name>
</gene>
<dbReference type="EMBL" id="JAJHNU010000001">
    <property type="protein sequence ID" value="MDN4120935.1"/>
    <property type="molecule type" value="Genomic_DNA"/>
</dbReference>
<organism evidence="2 3">
    <name type="scientific">Alcaligenes endophyticus</name>
    <dbReference type="NCBI Taxonomy" id="1929088"/>
    <lineage>
        <taxon>Bacteria</taxon>
        <taxon>Pseudomonadati</taxon>
        <taxon>Pseudomonadota</taxon>
        <taxon>Betaproteobacteria</taxon>
        <taxon>Burkholderiales</taxon>
        <taxon>Alcaligenaceae</taxon>
        <taxon>Alcaligenes</taxon>
    </lineage>
</organism>
<dbReference type="NCBIfam" id="TIGR03082">
    <property type="entry name" value="Gneg_AbrB_dup"/>
    <property type="match status" value="2"/>
</dbReference>
<accession>A0ABT8EII0</accession>
<dbReference type="PANTHER" id="PTHR38457:SF1">
    <property type="entry name" value="REGULATOR ABRB-RELATED"/>
    <property type="match status" value="1"/>
</dbReference>
<proteinExistence type="predicted"/>
<comment type="caution">
    <text evidence="2">The sequence shown here is derived from an EMBL/GenBank/DDBJ whole genome shotgun (WGS) entry which is preliminary data.</text>
</comment>
<feature type="transmembrane region" description="Helical" evidence="1">
    <location>
        <begin position="147"/>
        <end position="167"/>
    </location>
</feature>
<feature type="transmembrane region" description="Helical" evidence="1">
    <location>
        <begin position="89"/>
        <end position="110"/>
    </location>
</feature>
<feature type="transmembrane region" description="Helical" evidence="1">
    <location>
        <begin position="209"/>
        <end position="229"/>
    </location>
</feature>
<evidence type="ECO:0000256" key="1">
    <source>
        <dbReference type="SAM" id="Phobius"/>
    </source>
</evidence>
<evidence type="ECO:0000313" key="3">
    <source>
        <dbReference type="Proteomes" id="UP001168613"/>
    </source>
</evidence>
<keyword evidence="1" id="KW-0472">Membrane</keyword>
<dbReference type="InterPro" id="IPR007820">
    <property type="entry name" value="AbrB_fam"/>
</dbReference>
<feature type="transmembrane region" description="Helical" evidence="1">
    <location>
        <begin position="12"/>
        <end position="32"/>
    </location>
</feature>
<feature type="transmembrane region" description="Helical" evidence="1">
    <location>
        <begin position="295"/>
        <end position="315"/>
    </location>
</feature>
<reference evidence="2" key="1">
    <citation type="submission" date="2021-11" db="EMBL/GenBank/DDBJ databases">
        <title>Draft genome sequence of Alcaligenes endophyticus type strain CCUG 75668T.</title>
        <authorList>
            <person name="Salva-Serra F."/>
            <person name="Duran R.E."/>
            <person name="Seeger M."/>
            <person name="Moore E.R.B."/>
            <person name="Jaen-Luchoro D."/>
        </authorList>
    </citation>
    <scope>NUCLEOTIDE SEQUENCE</scope>
    <source>
        <strain evidence="2">CCUG 75668</strain>
    </source>
</reference>
<dbReference type="InterPro" id="IPR017516">
    <property type="entry name" value="AbrB_dup"/>
</dbReference>
<feature type="transmembrane region" description="Helical" evidence="1">
    <location>
        <begin position="321"/>
        <end position="340"/>
    </location>
</feature>
<sequence>MEQASGRGKSLAVSVLMGAGIALVGAIVASWLGMPLPWMLGPLLLTAATRVFGVQSRTLGPIRNMGQCLIGVSLGLYFTAEVADSLLAYWPLIVTAILFAILLGFLGTWVMMRFACLDFSTAWFSSAIGGASEMAYLAERAGLRADLVASVHSIRVLIVVVLIPFAFQWLHQMPVPPAAIYVVQWPGLGYLFLCALLAGYVFHRLAWPNAWMLGPLFAVLLLTVQGIHWSDFPPALSNLGQLCIGWSLGDRFRSDFFRRAPYLLLVATFFTLFMLLLSLGLAWCFAVGMGLDLEMLILALSPGGIAEMAITAKVLGLGVPLVTAVHVSRLVLVVLSAGPMQRKLLGQMKQRT</sequence>
<dbReference type="Proteomes" id="UP001168613">
    <property type="component" value="Unassembled WGS sequence"/>
</dbReference>
<keyword evidence="1" id="KW-1133">Transmembrane helix</keyword>
<protein>
    <submittedName>
        <fullName evidence="2">AbrB family transcriptional regulator</fullName>
    </submittedName>
</protein>
<feature type="transmembrane region" description="Helical" evidence="1">
    <location>
        <begin position="262"/>
        <end position="288"/>
    </location>
</feature>